<evidence type="ECO:0000313" key="1">
    <source>
        <dbReference type="EMBL" id="QJA70441.1"/>
    </source>
</evidence>
<accession>A0A6M3JN62</accession>
<sequence>MTKQEFIDWAISKGYTRDSYGHYQKTSDKGTITRFKIQANSVRYERKALIVDHNEWLRSTSGYYKNLSITPEGKLSGMKR</sequence>
<dbReference type="EMBL" id="MT141793">
    <property type="protein sequence ID" value="QJA70441.1"/>
    <property type="molecule type" value="Genomic_DNA"/>
</dbReference>
<protein>
    <submittedName>
        <fullName evidence="1">Uncharacterized protein</fullName>
    </submittedName>
</protein>
<dbReference type="AlphaFoldDB" id="A0A6M3JN62"/>
<gene>
    <name evidence="1" type="ORF">MM415A03730_0003</name>
</gene>
<proteinExistence type="predicted"/>
<organism evidence="1">
    <name type="scientific">viral metagenome</name>
    <dbReference type="NCBI Taxonomy" id="1070528"/>
    <lineage>
        <taxon>unclassified sequences</taxon>
        <taxon>metagenomes</taxon>
        <taxon>organismal metagenomes</taxon>
    </lineage>
</organism>
<reference evidence="1" key="1">
    <citation type="submission" date="2020-03" db="EMBL/GenBank/DDBJ databases">
        <title>The deep terrestrial virosphere.</title>
        <authorList>
            <person name="Holmfeldt K."/>
            <person name="Nilsson E."/>
            <person name="Simone D."/>
            <person name="Lopez-Fernandez M."/>
            <person name="Wu X."/>
            <person name="de Brujin I."/>
            <person name="Lundin D."/>
            <person name="Andersson A."/>
            <person name="Bertilsson S."/>
            <person name="Dopson M."/>
        </authorList>
    </citation>
    <scope>NUCLEOTIDE SEQUENCE</scope>
    <source>
        <strain evidence="1">MM415A03730</strain>
    </source>
</reference>
<name>A0A6M3JN62_9ZZZZ</name>